<protein>
    <submittedName>
        <fullName evidence="1">Uncharacterized protein</fullName>
    </submittedName>
</protein>
<proteinExistence type="predicted"/>
<organism evidence="1">
    <name type="scientific">Arundo donax</name>
    <name type="common">Giant reed</name>
    <name type="synonym">Donax arundinaceus</name>
    <dbReference type="NCBI Taxonomy" id="35708"/>
    <lineage>
        <taxon>Eukaryota</taxon>
        <taxon>Viridiplantae</taxon>
        <taxon>Streptophyta</taxon>
        <taxon>Embryophyta</taxon>
        <taxon>Tracheophyta</taxon>
        <taxon>Spermatophyta</taxon>
        <taxon>Magnoliopsida</taxon>
        <taxon>Liliopsida</taxon>
        <taxon>Poales</taxon>
        <taxon>Poaceae</taxon>
        <taxon>PACMAD clade</taxon>
        <taxon>Arundinoideae</taxon>
        <taxon>Arundineae</taxon>
        <taxon>Arundo</taxon>
    </lineage>
</organism>
<dbReference type="EMBL" id="GBRH01236892">
    <property type="protein sequence ID" value="JAD61003.1"/>
    <property type="molecule type" value="Transcribed_RNA"/>
</dbReference>
<sequence>MISPEGELPAILGLEMLPMHVAVMPFVTTSSDSTHQEHQRYIFLLGCFTWIEAGRSLIETTWPRLVILIVKH</sequence>
<dbReference type="AlphaFoldDB" id="A0A0A9BFR2"/>
<name>A0A0A9BFR2_ARUDO</name>
<reference evidence="1" key="2">
    <citation type="journal article" date="2015" name="Data Brief">
        <title>Shoot transcriptome of the giant reed, Arundo donax.</title>
        <authorList>
            <person name="Barrero R.A."/>
            <person name="Guerrero F.D."/>
            <person name="Moolhuijzen P."/>
            <person name="Goolsby J.A."/>
            <person name="Tidwell J."/>
            <person name="Bellgard S.E."/>
            <person name="Bellgard M.I."/>
        </authorList>
    </citation>
    <scope>NUCLEOTIDE SEQUENCE</scope>
    <source>
        <tissue evidence="1">Shoot tissue taken approximately 20 cm above the soil surface</tissue>
    </source>
</reference>
<reference evidence="1" key="1">
    <citation type="submission" date="2014-09" db="EMBL/GenBank/DDBJ databases">
        <authorList>
            <person name="Magalhaes I.L.F."/>
            <person name="Oliveira U."/>
            <person name="Santos F.R."/>
            <person name="Vidigal T.H.D.A."/>
            <person name="Brescovit A.D."/>
            <person name="Santos A.J."/>
        </authorList>
    </citation>
    <scope>NUCLEOTIDE SEQUENCE</scope>
    <source>
        <tissue evidence="1">Shoot tissue taken approximately 20 cm above the soil surface</tissue>
    </source>
</reference>
<evidence type="ECO:0000313" key="1">
    <source>
        <dbReference type="EMBL" id="JAD61003.1"/>
    </source>
</evidence>
<accession>A0A0A9BFR2</accession>